<comment type="caution">
    <text evidence="5">The sequence shown here is derived from an EMBL/GenBank/DDBJ whole genome shotgun (WGS) entry which is preliminary data.</text>
</comment>
<dbReference type="PANTHER" id="PTHR30408:SF12">
    <property type="entry name" value="TYPE I RESTRICTION ENZYME MJAVIII SPECIFICITY SUBUNIT"/>
    <property type="match status" value="1"/>
</dbReference>
<dbReference type="GO" id="GO:0009307">
    <property type="term" value="P:DNA restriction-modification system"/>
    <property type="evidence" value="ECO:0007669"/>
    <property type="project" value="UniProtKB-KW"/>
</dbReference>
<keyword evidence="2" id="KW-0680">Restriction system</keyword>
<dbReference type="Gene3D" id="3.90.220.20">
    <property type="entry name" value="DNA methylase specificity domains"/>
    <property type="match status" value="1"/>
</dbReference>
<dbReference type="PANTHER" id="PTHR30408">
    <property type="entry name" value="TYPE-1 RESTRICTION ENZYME ECOKI SPECIFICITY PROTEIN"/>
    <property type="match status" value="1"/>
</dbReference>
<comment type="similarity">
    <text evidence="1">Belongs to the type-I restriction system S methylase family.</text>
</comment>
<dbReference type="AlphaFoldDB" id="A0A3N0HZS6"/>
<evidence type="ECO:0000313" key="6">
    <source>
        <dbReference type="Proteomes" id="UP000276568"/>
    </source>
</evidence>
<evidence type="ECO:0000259" key="4">
    <source>
        <dbReference type="Pfam" id="PF01420"/>
    </source>
</evidence>
<dbReference type="EMBL" id="RJQC01000002">
    <property type="protein sequence ID" value="RNM30289.1"/>
    <property type="molecule type" value="Genomic_DNA"/>
</dbReference>
<evidence type="ECO:0000256" key="1">
    <source>
        <dbReference type="ARBA" id="ARBA00010923"/>
    </source>
</evidence>
<dbReference type="InterPro" id="IPR052021">
    <property type="entry name" value="Type-I_RS_S_subunit"/>
</dbReference>
<dbReference type="Pfam" id="PF01420">
    <property type="entry name" value="Methylase_S"/>
    <property type="match status" value="1"/>
</dbReference>
<keyword evidence="3" id="KW-0238">DNA-binding</keyword>
<organism evidence="5 6">
    <name type="scientific">Absicoccus porci</name>
    <dbReference type="NCBI Taxonomy" id="2486576"/>
    <lineage>
        <taxon>Bacteria</taxon>
        <taxon>Bacillati</taxon>
        <taxon>Bacillota</taxon>
        <taxon>Erysipelotrichia</taxon>
        <taxon>Erysipelotrichales</taxon>
        <taxon>Erysipelotrichaceae</taxon>
        <taxon>Absicoccus</taxon>
    </lineage>
</organism>
<dbReference type="OrthoDB" id="9795776at2"/>
<evidence type="ECO:0000256" key="3">
    <source>
        <dbReference type="ARBA" id="ARBA00023125"/>
    </source>
</evidence>
<dbReference type="InterPro" id="IPR000055">
    <property type="entry name" value="Restrct_endonuc_typeI_TRD"/>
</dbReference>
<keyword evidence="6" id="KW-1185">Reference proteome</keyword>
<gene>
    <name evidence="5" type="ORF">EDX97_05690</name>
</gene>
<evidence type="ECO:0000256" key="2">
    <source>
        <dbReference type="ARBA" id="ARBA00022747"/>
    </source>
</evidence>
<sequence length="189" mass="21128">MTWEQRKFSELVVTRRGLTYSPNDIRDNGVRVLRSSNIDEDRFSINDDDVFVGATAVNIPTVCNGDILITSANGSSRLVGKHAIIDGIPDNTAVHGGFMLAGSARNPYFANALMSSSWYQKFINFFVAGGNGAIGNLNKNDLDEQLIMVPSEEEEQDTIGYYFRTLDSLITLHQRAIKVQKRIILWRII</sequence>
<dbReference type="GO" id="GO:0003677">
    <property type="term" value="F:DNA binding"/>
    <property type="evidence" value="ECO:0007669"/>
    <property type="project" value="UniProtKB-KW"/>
</dbReference>
<proteinExistence type="inferred from homology"/>
<feature type="domain" description="Type I restriction modification DNA specificity" evidence="4">
    <location>
        <begin position="2"/>
        <end position="176"/>
    </location>
</feature>
<accession>A0A3N0HZS6</accession>
<dbReference type="Proteomes" id="UP000276568">
    <property type="component" value="Unassembled WGS sequence"/>
</dbReference>
<protein>
    <recommendedName>
        <fullName evidence="4">Type I restriction modification DNA specificity domain-containing protein</fullName>
    </recommendedName>
</protein>
<name>A0A3N0HZS6_9FIRM</name>
<dbReference type="InterPro" id="IPR044946">
    <property type="entry name" value="Restrct_endonuc_typeI_TRD_sf"/>
</dbReference>
<dbReference type="SUPFAM" id="SSF116734">
    <property type="entry name" value="DNA methylase specificity domain"/>
    <property type="match status" value="1"/>
</dbReference>
<reference evidence="5 6" key="1">
    <citation type="submission" date="2018-11" db="EMBL/GenBank/DDBJ databases">
        <title>Clostridium sp. nov., a member of the family Erysipelotrichaceae isolated from pig faeces.</title>
        <authorList>
            <person name="Chang Y.-H."/>
        </authorList>
    </citation>
    <scope>NUCLEOTIDE SEQUENCE [LARGE SCALE GENOMIC DNA]</scope>
    <source>
        <strain evidence="5 6">YH-panp20</strain>
    </source>
</reference>
<evidence type="ECO:0000313" key="5">
    <source>
        <dbReference type="EMBL" id="RNM30289.1"/>
    </source>
</evidence>